<evidence type="ECO:0000256" key="5">
    <source>
        <dbReference type="ARBA" id="ARBA00022825"/>
    </source>
</evidence>
<evidence type="ECO:0000313" key="9">
    <source>
        <dbReference type="EMBL" id="KIF82557.1"/>
    </source>
</evidence>
<keyword evidence="10" id="KW-1185">Reference proteome</keyword>
<evidence type="ECO:0000256" key="6">
    <source>
        <dbReference type="PIRSR" id="PIRSR028757-1"/>
    </source>
</evidence>
<dbReference type="STRING" id="709839.TSA66_19845"/>
<dbReference type="PANTHER" id="PTHR30237">
    <property type="entry name" value="MURAMOYLTETRAPEPTIDE CARBOXYPEPTIDASE"/>
    <property type="match status" value="1"/>
</dbReference>
<dbReference type="Pfam" id="PF02016">
    <property type="entry name" value="Peptidase_S66"/>
    <property type="match status" value="1"/>
</dbReference>
<keyword evidence="2" id="KW-0121">Carboxypeptidase</keyword>
<name>A0A0C1YPQ1_9BURK</name>
<evidence type="ECO:0000256" key="4">
    <source>
        <dbReference type="ARBA" id="ARBA00022801"/>
    </source>
</evidence>
<feature type="domain" description="LD-carboxypeptidase N-terminal" evidence="7">
    <location>
        <begin position="13"/>
        <end position="130"/>
    </location>
</feature>
<dbReference type="InterPro" id="IPR003507">
    <property type="entry name" value="S66_fam"/>
</dbReference>
<dbReference type="Gene3D" id="3.50.30.60">
    <property type="entry name" value="LD-carboxypeptidase A C-terminal domain-like"/>
    <property type="match status" value="1"/>
</dbReference>
<gene>
    <name evidence="9" type="ORF">TSA66_19845</name>
</gene>
<dbReference type="RefSeq" id="WP_040041234.1">
    <property type="nucleotide sequence ID" value="NZ_JWJG01000028.1"/>
</dbReference>
<feature type="active site" description="Charge relay system" evidence="6">
    <location>
        <position position="205"/>
    </location>
</feature>
<sequence length="310" mass="33762">MVISTTAPAGTGVAIVAPGGYAPDEAALGRAIERLQAQGCLVHNYYDPQQKHERFGATDEGRLRQIHAAAVDPEVQIVLALRGGYGMSRILPALDFRMLAASGKLFVGHSDFTALQMGLLAQQGAISFAGPMVCDDFTREEASVYTLQQFWQCVSQPSYEIGFHADDNPPLDVSGILWGGNLTMLTHLVGTPYMPRIEGGILFVEDVNEHPYRVERMLQQLLHAGLLGQKALVLGDFSNYRLSTYDNGYDFGAMLAYLRAQLPMPVLTGLPFGHIRDKATLVVGSQARLQSDGRNAILSMSGYPALRHAR</sequence>
<accession>A0A0C1YPQ1</accession>
<evidence type="ECO:0000256" key="2">
    <source>
        <dbReference type="ARBA" id="ARBA00022645"/>
    </source>
</evidence>
<dbReference type="InterPro" id="IPR040449">
    <property type="entry name" value="Peptidase_S66_N"/>
</dbReference>
<dbReference type="InterPro" id="IPR027461">
    <property type="entry name" value="Carboxypeptidase_A_C_sf"/>
</dbReference>
<dbReference type="EMBL" id="JWJG01000028">
    <property type="protein sequence ID" value="KIF82557.1"/>
    <property type="molecule type" value="Genomic_DNA"/>
</dbReference>
<dbReference type="GO" id="GO:0008236">
    <property type="term" value="F:serine-type peptidase activity"/>
    <property type="evidence" value="ECO:0007669"/>
    <property type="project" value="UniProtKB-KW"/>
</dbReference>
<dbReference type="GO" id="GO:0004180">
    <property type="term" value="F:carboxypeptidase activity"/>
    <property type="evidence" value="ECO:0007669"/>
    <property type="project" value="UniProtKB-KW"/>
</dbReference>
<dbReference type="Pfam" id="PF17676">
    <property type="entry name" value="Peptidase_S66C"/>
    <property type="match status" value="1"/>
</dbReference>
<evidence type="ECO:0000256" key="1">
    <source>
        <dbReference type="ARBA" id="ARBA00010233"/>
    </source>
</evidence>
<dbReference type="InterPro" id="IPR040921">
    <property type="entry name" value="Peptidase_S66C"/>
</dbReference>
<comment type="similarity">
    <text evidence="1">Belongs to the peptidase S66 family.</text>
</comment>
<dbReference type="PIRSF" id="PIRSF028757">
    <property type="entry name" value="LD-carboxypeptidase"/>
    <property type="match status" value="1"/>
</dbReference>
<keyword evidence="3" id="KW-0645">Protease</keyword>
<feature type="active site" description="Nucleophile" evidence="6">
    <location>
        <position position="110"/>
    </location>
</feature>
<keyword evidence="4" id="KW-0378">Hydrolase</keyword>
<dbReference type="InterPro" id="IPR029062">
    <property type="entry name" value="Class_I_gatase-like"/>
</dbReference>
<dbReference type="InterPro" id="IPR027478">
    <property type="entry name" value="LdcA_N"/>
</dbReference>
<dbReference type="Gene3D" id="3.40.50.10740">
    <property type="entry name" value="Class I glutamine amidotransferase-like"/>
    <property type="match status" value="1"/>
</dbReference>
<dbReference type="CDD" id="cd07025">
    <property type="entry name" value="Peptidase_S66"/>
    <property type="match status" value="1"/>
</dbReference>
<feature type="domain" description="LD-carboxypeptidase C-terminal" evidence="8">
    <location>
        <begin position="174"/>
        <end position="289"/>
    </location>
</feature>
<organism evidence="9 10">
    <name type="scientific">Noviherbaspirillum autotrophicum</name>
    <dbReference type="NCBI Taxonomy" id="709839"/>
    <lineage>
        <taxon>Bacteria</taxon>
        <taxon>Pseudomonadati</taxon>
        <taxon>Pseudomonadota</taxon>
        <taxon>Betaproteobacteria</taxon>
        <taxon>Burkholderiales</taxon>
        <taxon>Oxalobacteraceae</taxon>
        <taxon>Noviherbaspirillum</taxon>
    </lineage>
</organism>
<dbReference type="SUPFAM" id="SSF141986">
    <property type="entry name" value="LD-carboxypeptidase A C-terminal domain-like"/>
    <property type="match status" value="1"/>
</dbReference>
<dbReference type="GO" id="GO:0006508">
    <property type="term" value="P:proteolysis"/>
    <property type="evidence" value="ECO:0007669"/>
    <property type="project" value="UniProtKB-KW"/>
</dbReference>
<comment type="caution">
    <text evidence="9">The sequence shown here is derived from an EMBL/GenBank/DDBJ whole genome shotgun (WGS) entry which is preliminary data.</text>
</comment>
<dbReference type="OrthoDB" id="9807329at2"/>
<dbReference type="AlphaFoldDB" id="A0A0C1YPQ1"/>
<reference evidence="9 10" key="1">
    <citation type="submission" date="2014-12" db="EMBL/GenBank/DDBJ databases">
        <title>Denitrispirillum autotrophicum gen. nov., sp. nov., Denitrifying, Facultatively Autotrophic Bacteria Isolated from Rice Paddy Soil.</title>
        <authorList>
            <person name="Ishii S."/>
            <person name="Ashida N."/>
            <person name="Ohno H."/>
            <person name="Otsuka S."/>
            <person name="Yokota A."/>
            <person name="Senoo K."/>
        </authorList>
    </citation>
    <scope>NUCLEOTIDE SEQUENCE [LARGE SCALE GENOMIC DNA]</scope>
    <source>
        <strain evidence="9 10">TSA66</strain>
    </source>
</reference>
<proteinExistence type="inferred from homology"/>
<feature type="active site" description="Charge relay system" evidence="6">
    <location>
        <position position="274"/>
    </location>
</feature>
<evidence type="ECO:0000259" key="7">
    <source>
        <dbReference type="Pfam" id="PF02016"/>
    </source>
</evidence>
<dbReference type="PANTHER" id="PTHR30237:SF2">
    <property type="entry name" value="MUREIN TETRAPEPTIDE CARBOXYPEPTIDASE"/>
    <property type="match status" value="1"/>
</dbReference>
<evidence type="ECO:0000259" key="8">
    <source>
        <dbReference type="Pfam" id="PF17676"/>
    </source>
</evidence>
<protein>
    <submittedName>
        <fullName evidence="9">Peptidase S66</fullName>
    </submittedName>
</protein>
<evidence type="ECO:0000256" key="3">
    <source>
        <dbReference type="ARBA" id="ARBA00022670"/>
    </source>
</evidence>
<evidence type="ECO:0000313" key="10">
    <source>
        <dbReference type="Proteomes" id="UP000031572"/>
    </source>
</evidence>
<dbReference type="SUPFAM" id="SSF52317">
    <property type="entry name" value="Class I glutamine amidotransferase-like"/>
    <property type="match status" value="1"/>
</dbReference>
<dbReference type="NCBIfam" id="NF008424">
    <property type="entry name" value="PRK11253.1"/>
    <property type="match status" value="1"/>
</dbReference>
<dbReference type="Proteomes" id="UP000031572">
    <property type="component" value="Unassembled WGS sequence"/>
</dbReference>
<keyword evidence="5" id="KW-0720">Serine protease</keyword>